<organism evidence="1 2">
    <name type="scientific">Cryptolaemus montrouzieri</name>
    <dbReference type="NCBI Taxonomy" id="559131"/>
    <lineage>
        <taxon>Eukaryota</taxon>
        <taxon>Metazoa</taxon>
        <taxon>Ecdysozoa</taxon>
        <taxon>Arthropoda</taxon>
        <taxon>Hexapoda</taxon>
        <taxon>Insecta</taxon>
        <taxon>Pterygota</taxon>
        <taxon>Neoptera</taxon>
        <taxon>Endopterygota</taxon>
        <taxon>Coleoptera</taxon>
        <taxon>Polyphaga</taxon>
        <taxon>Cucujiformia</taxon>
        <taxon>Coccinelloidea</taxon>
        <taxon>Coccinellidae</taxon>
        <taxon>Scymninae</taxon>
        <taxon>Scymnini</taxon>
        <taxon>Cryptolaemus</taxon>
    </lineage>
</organism>
<dbReference type="AlphaFoldDB" id="A0ABD2PG60"/>
<sequence length="146" mass="16623">MAEGVSARAEGMSREITMSYFQILYAVLEENGLFGKLGSINNMDETGLLLNNKVGYFIAEKDQRVGLRLHKAKKEKRSWLSLAAEETFLPPACLFKGKYRKDEVQEGVPNGTVVYMNQKSAYVNADIFILWLTEHLYLERAWGKHS</sequence>
<dbReference type="Proteomes" id="UP001516400">
    <property type="component" value="Unassembled WGS sequence"/>
</dbReference>
<evidence type="ECO:0000313" key="1">
    <source>
        <dbReference type="EMBL" id="KAL3289787.1"/>
    </source>
</evidence>
<evidence type="ECO:0008006" key="3">
    <source>
        <dbReference type="Google" id="ProtNLM"/>
    </source>
</evidence>
<evidence type="ECO:0000313" key="2">
    <source>
        <dbReference type="Proteomes" id="UP001516400"/>
    </source>
</evidence>
<accession>A0ABD2PG60</accession>
<gene>
    <name evidence="1" type="ORF">HHI36_023181</name>
</gene>
<keyword evidence="2" id="KW-1185">Reference proteome</keyword>
<reference evidence="1 2" key="1">
    <citation type="journal article" date="2021" name="BMC Biol.">
        <title>Horizontally acquired antibacterial genes associated with adaptive radiation of ladybird beetles.</title>
        <authorList>
            <person name="Li H.S."/>
            <person name="Tang X.F."/>
            <person name="Huang Y.H."/>
            <person name="Xu Z.Y."/>
            <person name="Chen M.L."/>
            <person name="Du X.Y."/>
            <person name="Qiu B.Y."/>
            <person name="Chen P.T."/>
            <person name="Zhang W."/>
            <person name="Slipinski A."/>
            <person name="Escalona H.E."/>
            <person name="Waterhouse R.M."/>
            <person name="Zwick A."/>
            <person name="Pang H."/>
        </authorList>
    </citation>
    <scope>NUCLEOTIDE SEQUENCE [LARGE SCALE GENOMIC DNA]</scope>
    <source>
        <strain evidence="1">SYSU2018</strain>
    </source>
</reference>
<name>A0ABD2PG60_9CUCU</name>
<comment type="caution">
    <text evidence="1">The sequence shown here is derived from an EMBL/GenBank/DDBJ whole genome shotgun (WGS) entry which is preliminary data.</text>
</comment>
<protein>
    <recommendedName>
        <fullName evidence="3">DDE-1 domain-containing protein</fullName>
    </recommendedName>
</protein>
<dbReference type="EMBL" id="JABFTP020000186">
    <property type="protein sequence ID" value="KAL3289787.1"/>
    <property type="molecule type" value="Genomic_DNA"/>
</dbReference>
<proteinExistence type="predicted"/>